<evidence type="ECO:0000313" key="2">
    <source>
        <dbReference type="Proteomes" id="UP000289340"/>
    </source>
</evidence>
<keyword evidence="2" id="KW-1185">Reference proteome</keyword>
<dbReference type="InterPro" id="IPR053197">
    <property type="entry name" value="F-box_SCFL_complex_component"/>
</dbReference>
<dbReference type="SUPFAM" id="SSF52058">
    <property type="entry name" value="L domain-like"/>
    <property type="match status" value="1"/>
</dbReference>
<proteinExistence type="predicted"/>
<sequence>LQTSVLSKWWRYIWTSLPILNFHSSSFNNDSLLFRSFVYHFLSRRDASTNVYHLNFKCQDKKLDLAKTIDSIIDYVTLTPPISAAIQVLSILAPPNNTIVGNFSQLSHCQSLTTLNLSDISTDITSFRLVSLQKLDLYDCVFECGLEEFLNPFRGCVNLTTLSLFGLHIDVLGCTNDPNLQLKLIQMFEVMGSAEFVALSTGIVEVLSMFPDLLDSRPSPFTKVQTFELNREIPASSVDMPANVMAYLFGKSPGFDFYECRWEGAKWSKQSD</sequence>
<gene>
    <name evidence="1" type="ORF">D0Y65_005455</name>
</gene>
<organism evidence="1 2">
    <name type="scientific">Glycine soja</name>
    <name type="common">Wild soybean</name>
    <dbReference type="NCBI Taxonomy" id="3848"/>
    <lineage>
        <taxon>Eukaryota</taxon>
        <taxon>Viridiplantae</taxon>
        <taxon>Streptophyta</taxon>
        <taxon>Embryophyta</taxon>
        <taxon>Tracheophyta</taxon>
        <taxon>Spermatophyta</taxon>
        <taxon>Magnoliopsida</taxon>
        <taxon>eudicotyledons</taxon>
        <taxon>Gunneridae</taxon>
        <taxon>Pentapetalae</taxon>
        <taxon>rosids</taxon>
        <taxon>fabids</taxon>
        <taxon>Fabales</taxon>
        <taxon>Fabaceae</taxon>
        <taxon>Papilionoideae</taxon>
        <taxon>50 kb inversion clade</taxon>
        <taxon>NPAAA clade</taxon>
        <taxon>indigoferoid/millettioid clade</taxon>
        <taxon>Phaseoleae</taxon>
        <taxon>Glycine</taxon>
        <taxon>Glycine subgen. Soja</taxon>
    </lineage>
</organism>
<protein>
    <recommendedName>
        <fullName evidence="3">F-box/FBD/LRR-repeat protein</fullName>
    </recommendedName>
</protein>
<dbReference type="Gene3D" id="3.80.10.10">
    <property type="entry name" value="Ribonuclease Inhibitor"/>
    <property type="match status" value="1"/>
</dbReference>
<feature type="non-terminal residue" evidence="1">
    <location>
        <position position="1"/>
    </location>
</feature>
<dbReference type="Proteomes" id="UP000289340">
    <property type="component" value="Chromosome 2"/>
</dbReference>
<dbReference type="InterPro" id="IPR032675">
    <property type="entry name" value="LRR_dom_sf"/>
</dbReference>
<dbReference type="PANTHER" id="PTHR34223:SF51">
    <property type="entry name" value="OS06G0556300 PROTEIN"/>
    <property type="match status" value="1"/>
</dbReference>
<comment type="caution">
    <text evidence="1">The sequence shown here is derived from an EMBL/GenBank/DDBJ whole genome shotgun (WGS) entry which is preliminary data.</text>
</comment>
<dbReference type="AlphaFoldDB" id="A0A445LVV5"/>
<accession>A0A445LVV5</accession>
<dbReference type="PANTHER" id="PTHR34223">
    <property type="entry name" value="OS11G0201299 PROTEIN"/>
    <property type="match status" value="1"/>
</dbReference>
<evidence type="ECO:0000313" key="1">
    <source>
        <dbReference type="EMBL" id="RZC27342.1"/>
    </source>
</evidence>
<reference evidence="1 2" key="1">
    <citation type="submission" date="2018-09" db="EMBL/GenBank/DDBJ databases">
        <title>A high-quality reference genome of wild soybean provides a powerful tool to mine soybean genomes.</title>
        <authorList>
            <person name="Xie M."/>
            <person name="Chung C.Y.L."/>
            <person name="Li M.-W."/>
            <person name="Wong F.-L."/>
            <person name="Chan T.-F."/>
            <person name="Lam H.-M."/>
        </authorList>
    </citation>
    <scope>NUCLEOTIDE SEQUENCE [LARGE SCALE GENOMIC DNA]</scope>
    <source>
        <strain evidence="2">cv. W05</strain>
        <tissue evidence="1">Hypocotyl of etiolated seedlings</tissue>
    </source>
</reference>
<dbReference type="EMBL" id="QZWG01000002">
    <property type="protein sequence ID" value="RZC27342.1"/>
    <property type="molecule type" value="Genomic_DNA"/>
</dbReference>
<evidence type="ECO:0008006" key="3">
    <source>
        <dbReference type="Google" id="ProtNLM"/>
    </source>
</evidence>
<name>A0A445LVV5_GLYSO</name>